<evidence type="ECO:0000256" key="7">
    <source>
        <dbReference type="ARBA" id="ARBA00022840"/>
    </source>
</evidence>
<dbReference type="InParanoid" id="A0A0H2SBX2"/>
<dbReference type="Gene3D" id="3.30.200.110">
    <property type="entry name" value="Inositol-pentakisphosphate 2-kinase, N-lobe"/>
    <property type="match status" value="1"/>
</dbReference>
<dbReference type="InterPro" id="IPR043001">
    <property type="entry name" value="IP5_2-K_N_lobe"/>
</dbReference>
<evidence type="ECO:0000256" key="3">
    <source>
        <dbReference type="ARBA" id="ARBA00014846"/>
    </source>
</evidence>
<dbReference type="Pfam" id="PF06090">
    <property type="entry name" value="Ins_P5_2-kin"/>
    <property type="match status" value="1"/>
</dbReference>
<dbReference type="InterPro" id="IPR009286">
    <property type="entry name" value="Ins_P5_2-kin"/>
</dbReference>
<evidence type="ECO:0000256" key="8">
    <source>
        <dbReference type="RuleBase" id="RU364126"/>
    </source>
</evidence>
<comment type="domain">
    <text evidence="8">The EXKPK motif is conserved in inositol-pentakisphosphate 2-kinases of both family 1 and 2.</text>
</comment>
<dbReference type="GO" id="GO:0032958">
    <property type="term" value="P:inositol phosphate biosynthetic process"/>
    <property type="evidence" value="ECO:0007669"/>
    <property type="project" value="TreeGrafter"/>
</dbReference>
<comment type="function">
    <text evidence="8">Phosphorylates Ins(1,3,4,5,6)P5 at position 2 to form Ins(1,2,3,4,5,6)P6 (InsP6 or phytate).</text>
</comment>
<dbReference type="AlphaFoldDB" id="A0A0H2SBX2"/>
<dbReference type="EC" id="2.7.1.158" evidence="2 8"/>
<evidence type="ECO:0000256" key="6">
    <source>
        <dbReference type="ARBA" id="ARBA00022777"/>
    </source>
</evidence>
<keyword evidence="4 8" id="KW-0808">Transferase</keyword>
<keyword evidence="10" id="KW-1185">Reference proteome</keyword>
<accession>A0A0H2SBX2</accession>
<evidence type="ECO:0000313" key="10">
    <source>
        <dbReference type="Proteomes" id="UP000053477"/>
    </source>
</evidence>
<protein>
    <recommendedName>
        <fullName evidence="3 8">Inositol-pentakisphosphate 2-kinase</fullName>
        <ecNumber evidence="2 8">2.7.1.158</ecNumber>
    </recommendedName>
</protein>
<keyword evidence="7 8" id="KW-0067">ATP-binding</keyword>
<sequence>MDQGLESTSPSDWKYLAEGGSTVVFTYNGPYNAKFNRCVLRIRKSFEDKPEGATDEDDLAIEFQRRVTSKLLDHEWLPRLESISIEASWLQELDSLSRDHRPPERQSSPAGSIDLNLRKAVLSENLIGGHGWAAEIKVIIILRNEDPSQTYIQPKWGFLPNPEHLSAETRDTKLNHCRFCLHRYQRSLQHQKTSEHYCPLDLFSGETGRIKQALSSLWDSWKSSEGHSNNLRLFSAGQLVDPCNEISLNHLRTSIKSSLPPSSRQNSSVKESFVEASLSILSRSPVLNALSRLQRSLDPLDIEGLYSLSQSPKSVQSAMHGEPSLEEWETFINNYLDPVFQASLDHRDPDPANLRYYALAYLLSASFKDCSIILRFLDGPETPPAISVIDLDVKSIERLKKWKNLDYEIATCFACDGPPDSKCRDAHSL</sequence>
<evidence type="ECO:0000256" key="5">
    <source>
        <dbReference type="ARBA" id="ARBA00022741"/>
    </source>
</evidence>
<evidence type="ECO:0000256" key="1">
    <source>
        <dbReference type="ARBA" id="ARBA00001774"/>
    </source>
</evidence>
<reference evidence="9 10" key="1">
    <citation type="submission" date="2015-04" db="EMBL/GenBank/DDBJ databases">
        <title>Complete genome sequence of Schizopora paradoxa KUC8140, a cosmopolitan wood degrader in East Asia.</title>
        <authorList>
            <consortium name="DOE Joint Genome Institute"/>
            <person name="Min B."/>
            <person name="Park H."/>
            <person name="Jang Y."/>
            <person name="Kim J.-J."/>
            <person name="Kim K.H."/>
            <person name="Pangilinan J."/>
            <person name="Lipzen A."/>
            <person name="Riley R."/>
            <person name="Grigoriev I.V."/>
            <person name="Spatafora J.W."/>
            <person name="Choi I.-G."/>
        </authorList>
    </citation>
    <scope>NUCLEOTIDE SEQUENCE [LARGE SCALE GENOMIC DNA]</scope>
    <source>
        <strain evidence="9 10">KUC8140</strain>
    </source>
</reference>
<dbReference type="PANTHER" id="PTHR14456:SF2">
    <property type="entry name" value="INOSITOL-PENTAKISPHOSPHATE 2-KINASE"/>
    <property type="match status" value="1"/>
</dbReference>
<organism evidence="9 10">
    <name type="scientific">Schizopora paradoxa</name>
    <dbReference type="NCBI Taxonomy" id="27342"/>
    <lineage>
        <taxon>Eukaryota</taxon>
        <taxon>Fungi</taxon>
        <taxon>Dikarya</taxon>
        <taxon>Basidiomycota</taxon>
        <taxon>Agaricomycotina</taxon>
        <taxon>Agaricomycetes</taxon>
        <taxon>Hymenochaetales</taxon>
        <taxon>Schizoporaceae</taxon>
        <taxon>Schizopora</taxon>
    </lineage>
</organism>
<evidence type="ECO:0000256" key="2">
    <source>
        <dbReference type="ARBA" id="ARBA00012023"/>
    </source>
</evidence>
<gene>
    <name evidence="9" type="ORF">SCHPADRAFT_935555</name>
</gene>
<dbReference type="STRING" id="27342.A0A0H2SBX2"/>
<comment type="catalytic activity">
    <reaction evidence="1 8">
        <text>1D-myo-inositol 1,3,4,5,6-pentakisphosphate + ATP = 1D-myo-inositol hexakisphosphate + ADP + H(+)</text>
        <dbReference type="Rhea" id="RHEA:20313"/>
        <dbReference type="ChEBI" id="CHEBI:15378"/>
        <dbReference type="ChEBI" id="CHEBI:30616"/>
        <dbReference type="ChEBI" id="CHEBI:57733"/>
        <dbReference type="ChEBI" id="CHEBI:58130"/>
        <dbReference type="ChEBI" id="CHEBI:456216"/>
        <dbReference type="EC" id="2.7.1.158"/>
    </reaction>
</comment>
<dbReference type="GO" id="GO:0035299">
    <property type="term" value="F:inositol-1,3,4,5,6-pentakisphosphate 2-kinase activity"/>
    <property type="evidence" value="ECO:0007669"/>
    <property type="project" value="UniProtKB-EC"/>
</dbReference>
<keyword evidence="6 8" id="KW-0418">Kinase</keyword>
<evidence type="ECO:0000313" key="9">
    <source>
        <dbReference type="EMBL" id="KLO19228.1"/>
    </source>
</evidence>
<dbReference type="GO" id="GO:0005634">
    <property type="term" value="C:nucleus"/>
    <property type="evidence" value="ECO:0007669"/>
    <property type="project" value="TreeGrafter"/>
</dbReference>
<dbReference type="PANTHER" id="PTHR14456">
    <property type="entry name" value="INOSITOL POLYPHOSPHATE KINASE 1"/>
    <property type="match status" value="1"/>
</dbReference>
<name>A0A0H2SBX2_9AGAM</name>
<dbReference type="OrthoDB" id="272370at2759"/>
<proteinExistence type="predicted"/>
<dbReference type="GO" id="GO:0005524">
    <property type="term" value="F:ATP binding"/>
    <property type="evidence" value="ECO:0007669"/>
    <property type="project" value="UniProtKB-KW"/>
</dbReference>
<dbReference type="EMBL" id="KQ085888">
    <property type="protein sequence ID" value="KLO19228.1"/>
    <property type="molecule type" value="Genomic_DNA"/>
</dbReference>
<evidence type="ECO:0000256" key="4">
    <source>
        <dbReference type="ARBA" id="ARBA00022679"/>
    </source>
</evidence>
<keyword evidence="5 8" id="KW-0547">Nucleotide-binding</keyword>
<dbReference type="Proteomes" id="UP000053477">
    <property type="component" value="Unassembled WGS sequence"/>
</dbReference>